<evidence type="ECO:0000313" key="5">
    <source>
        <dbReference type="EMBL" id="CAF4821462.1"/>
    </source>
</evidence>
<name>A0A8S2YFB3_9BILA</name>
<accession>A0A8S2YFB3</accession>
<gene>
    <name evidence="1" type="ORF">BYL167_LOCUS33337</name>
    <name evidence="3" type="ORF">BYL167_LOCUS47366</name>
    <name evidence="4" type="ORF">GIL414_LOCUS46532</name>
    <name evidence="5" type="ORF">GIL414_LOCUS48033</name>
    <name evidence="2" type="ORF">SMN809_LOCUS37171</name>
</gene>
<dbReference type="InterPro" id="IPR036770">
    <property type="entry name" value="Ankyrin_rpt-contain_sf"/>
</dbReference>
<dbReference type="Proteomes" id="UP000676336">
    <property type="component" value="Unassembled WGS sequence"/>
</dbReference>
<dbReference type="SUPFAM" id="SSF48403">
    <property type="entry name" value="Ankyrin repeat"/>
    <property type="match status" value="1"/>
</dbReference>
<reference evidence="2" key="1">
    <citation type="submission" date="2021-02" db="EMBL/GenBank/DDBJ databases">
        <authorList>
            <person name="Nowell W R."/>
        </authorList>
    </citation>
    <scope>NUCLEOTIDE SEQUENCE</scope>
</reference>
<evidence type="ECO:0000313" key="3">
    <source>
        <dbReference type="EMBL" id="CAF4782361.1"/>
    </source>
</evidence>
<dbReference type="EMBL" id="CAJOBH010136103">
    <property type="protein sequence ID" value="CAF4782361.1"/>
    <property type="molecule type" value="Genomic_DNA"/>
</dbReference>
<evidence type="ECO:0000313" key="2">
    <source>
        <dbReference type="EMBL" id="CAF4554447.1"/>
    </source>
</evidence>
<evidence type="ECO:0000313" key="4">
    <source>
        <dbReference type="EMBL" id="CAF4785711.1"/>
    </source>
</evidence>
<comment type="caution">
    <text evidence="2">The sequence shown here is derived from an EMBL/GenBank/DDBJ whole genome shotgun (WGS) entry which is preliminary data.</text>
</comment>
<proteinExistence type="predicted"/>
<dbReference type="EMBL" id="CAJOBJ010146384">
    <property type="protein sequence ID" value="CAF4785711.1"/>
    <property type="molecule type" value="Genomic_DNA"/>
</dbReference>
<organism evidence="2 6">
    <name type="scientific">Rotaria magnacalcarata</name>
    <dbReference type="NCBI Taxonomy" id="392030"/>
    <lineage>
        <taxon>Eukaryota</taxon>
        <taxon>Metazoa</taxon>
        <taxon>Spiralia</taxon>
        <taxon>Gnathifera</taxon>
        <taxon>Rotifera</taxon>
        <taxon>Eurotatoria</taxon>
        <taxon>Bdelloidea</taxon>
        <taxon>Philodinida</taxon>
        <taxon>Philodinidae</taxon>
        <taxon>Rotaria</taxon>
    </lineage>
</organism>
<feature type="non-terminal residue" evidence="2">
    <location>
        <position position="1"/>
    </location>
</feature>
<dbReference type="Proteomes" id="UP000681720">
    <property type="component" value="Unassembled WGS sequence"/>
</dbReference>
<protein>
    <submittedName>
        <fullName evidence="2">Uncharacterized protein</fullName>
    </submittedName>
</protein>
<dbReference type="Proteomes" id="UP000681967">
    <property type="component" value="Unassembled WGS sequence"/>
</dbReference>
<dbReference type="EMBL" id="CAJOBJ010154796">
    <property type="protein sequence ID" value="CAF4821462.1"/>
    <property type="molecule type" value="Genomic_DNA"/>
</dbReference>
<evidence type="ECO:0000313" key="1">
    <source>
        <dbReference type="EMBL" id="CAF4441233.1"/>
    </source>
</evidence>
<evidence type="ECO:0000313" key="6">
    <source>
        <dbReference type="Proteomes" id="UP000676336"/>
    </source>
</evidence>
<dbReference type="EMBL" id="CAJOBI010093715">
    <property type="protein sequence ID" value="CAF4554447.1"/>
    <property type="molecule type" value="Genomic_DNA"/>
</dbReference>
<dbReference type="EMBL" id="CAJOBH010064412">
    <property type="protein sequence ID" value="CAF4441233.1"/>
    <property type="molecule type" value="Genomic_DNA"/>
</dbReference>
<dbReference type="AlphaFoldDB" id="A0A8S2YFB3"/>
<dbReference type="Gene3D" id="1.25.40.20">
    <property type="entry name" value="Ankyrin repeat-containing domain"/>
    <property type="match status" value="1"/>
</dbReference>
<sequence>IDVEQILLDNGCDLFIKDKSGNIPLHNVFVDKNVGDDPVELCVLISKAMKYKSLDTENNEGNTPLHLAVVSTRCE</sequence>